<feature type="transmembrane region" description="Helical" evidence="1">
    <location>
        <begin position="12"/>
        <end position="30"/>
    </location>
</feature>
<keyword evidence="4" id="KW-1185">Reference proteome</keyword>
<dbReference type="Pfam" id="PF12146">
    <property type="entry name" value="Hydrolase_4"/>
    <property type="match status" value="1"/>
</dbReference>
<dbReference type="GO" id="GO:0008474">
    <property type="term" value="F:palmitoyl-(protein) hydrolase activity"/>
    <property type="evidence" value="ECO:0007669"/>
    <property type="project" value="TreeGrafter"/>
</dbReference>
<keyword evidence="1" id="KW-0472">Membrane</keyword>
<dbReference type="SUPFAM" id="SSF53474">
    <property type="entry name" value="alpha/beta-Hydrolases"/>
    <property type="match status" value="1"/>
</dbReference>
<dbReference type="Gene3D" id="3.40.50.1820">
    <property type="entry name" value="alpha/beta hydrolase"/>
    <property type="match status" value="1"/>
</dbReference>
<proteinExistence type="predicted"/>
<sequence>MLDRIASFLYSCAWWLAILIILVVVCLYLFQNKLIYQPTPMGLNLPPTPDLNPQGYRNPSERGIAYEEFYLTTSDNVKIHTWLMTTSKGSSSPTFIFYHENAGNFALRMDSFESFVKELGVNVFAVSYRGYGFSQGAPSEQGIYRDADRVMRFIFEEAPIDRSKVFLFGRSLGGATSIYSAWKFQEFPIRGLIIENTFTSLDDVVDNVMPYISHFKSLLLKNHWPSAERIKTLTVPILFISGLQDELIPCEQMKRLHDLAINSRSKTFYAVENGDHNSTWRIAGEAYIPKLKEFVEKCLAIRD</sequence>
<feature type="domain" description="Serine aminopeptidase S33" evidence="2">
    <location>
        <begin position="112"/>
        <end position="219"/>
    </location>
</feature>
<dbReference type="GO" id="GO:0016020">
    <property type="term" value="C:membrane"/>
    <property type="evidence" value="ECO:0007669"/>
    <property type="project" value="TreeGrafter"/>
</dbReference>
<dbReference type="InterPro" id="IPR022742">
    <property type="entry name" value="Hydrolase_4"/>
</dbReference>
<gene>
    <name evidence="3" type="ORF">BSTOLATCC_MIC49240</name>
</gene>
<evidence type="ECO:0000256" key="1">
    <source>
        <dbReference type="SAM" id="Phobius"/>
    </source>
</evidence>
<name>A0AAU9JRV7_9CILI</name>
<dbReference type="InterPro" id="IPR029058">
    <property type="entry name" value="AB_hydrolase_fold"/>
</dbReference>
<dbReference type="AlphaFoldDB" id="A0AAU9JRV7"/>
<dbReference type="Proteomes" id="UP001162131">
    <property type="component" value="Unassembled WGS sequence"/>
</dbReference>
<protein>
    <recommendedName>
        <fullName evidence="2">Serine aminopeptidase S33 domain-containing protein</fullName>
    </recommendedName>
</protein>
<comment type="caution">
    <text evidence="3">The sequence shown here is derived from an EMBL/GenBank/DDBJ whole genome shotgun (WGS) entry which is preliminary data.</text>
</comment>
<organism evidence="3 4">
    <name type="scientific">Blepharisma stoltei</name>
    <dbReference type="NCBI Taxonomy" id="1481888"/>
    <lineage>
        <taxon>Eukaryota</taxon>
        <taxon>Sar</taxon>
        <taxon>Alveolata</taxon>
        <taxon>Ciliophora</taxon>
        <taxon>Postciliodesmatophora</taxon>
        <taxon>Heterotrichea</taxon>
        <taxon>Heterotrichida</taxon>
        <taxon>Blepharismidae</taxon>
        <taxon>Blepharisma</taxon>
    </lineage>
</organism>
<reference evidence="3" key="1">
    <citation type="submission" date="2021-09" db="EMBL/GenBank/DDBJ databases">
        <authorList>
            <consortium name="AG Swart"/>
            <person name="Singh M."/>
            <person name="Singh A."/>
            <person name="Seah K."/>
            <person name="Emmerich C."/>
        </authorList>
    </citation>
    <scope>NUCLEOTIDE SEQUENCE</scope>
    <source>
        <strain evidence="3">ATCC30299</strain>
    </source>
</reference>
<dbReference type="PANTHER" id="PTHR12277:SF81">
    <property type="entry name" value="PROTEIN ABHD13"/>
    <property type="match status" value="1"/>
</dbReference>
<accession>A0AAU9JRV7</accession>
<keyword evidence="1" id="KW-1133">Transmembrane helix</keyword>
<evidence type="ECO:0000259" key="2">
    <source>
        <dbReference type="Pfam" id="PF12146"/>
    </source>
</evidence>
<keyword evidence="1" id="KW-0812">Transmembrane</keyword>
<dbReference type="EMBL" id="CAJZBQ010000048">
    <property type="protein sequence ID" value="CAG9329609.1"/>
    <property type="molecule type" value="Genomic_DNA"/>
</dbReference>
<dbReference type="PANTHER" id="PTHR12277">
    <property type="entry name" value="ALPHA/BETA HYDROLASE DOMAIN-CONTAINING PROTEIN"/>
    <property type="match status" value="1"/>
</dbReference>
<evidence type="ECO:0000313" key="4">
    <source>
        <dbReference type="Proteomes" id="UP001162131"/>
    </source>
</evidence>
<evidence type="ECO:0000313" key="3">
    <source>
        <dbReference type="EMBL" id="CAG9329609.1"/>
    </source>
</evidence>